<evidence type="ECO:0000256" key="1">
    <source>
        <dbReference type="SAM" id="MobiDB-lite"/>
    </source>
</evidence>
<accession>A0A8J5IL79</accession>
<proteinExistence type="predicted"/>
<dbReference type="Proteomes" id="UP000709295">
    <property type="component" value="Unassembled WGS sequence"/>
</dbReference>
<feature type="region of interest" description="Disordered" evidence="1">
    <location>
        <begin position="45"/>
        <end position="70"/>
    </location>
</feature>
<protein>
    <submittedName>
        <fullName evidence="2">Uncharacterized protein</fullName>
    </submittedName>
</protein>
<evidence type="ECO:0000313" key="2">
    <source>
        <dbReference type="EMBL" id="KAG6950052.1"/>
    </source>
</evidence>
<gene>
    <name evidence="2" type="ORF">JG688_00014344</name>
</gene>
<evidence type="ECO:0000313" key="3">
    <source>
        <dbReference type="Proteomes" id="UP000709295"/>
    </source>
</evidence>
<feature type="non-terminal residue" evidence="2">
    <location>
        <position position="1"/>
    </location>
</feature>
<dbReference type="AlphaFoldDB" id="A0A8J5IL79"/>
<comment type="caution">
    <text evidence="2">The sequence shown here is derived from an EMBL/GenBank/DDBJ whole genome shotgun (WGS) entry which is preliminary data.</text>
</comment>
<name>A0A8J5IL79_9STRA</name>
<reference evidence="2" key="1">
    <citation type="submission" date="2021-01" db="EMBL/GenBank/DDBJ databases">
        <title>Phytophthora aleatoria, a newly-described species from Pinus radiata is distinct from Phytophthora cactorum isolates based on comparative genomics.</title>
        <authorList>
            <person name="Mcdougal R."/>
            <person name="Panda P."/>
            <person name="Williams N."/>
            <person name="Studholme D.J."/>
        </authorList>
    </citation>
    <scope>NUCLEOTIDE SEQUENCE</scope>
    <source>
        <strain evidence="2">NZFS 4037</strain>
    </source>
</reference>
<sequence length="124" mass="13490">SYPRELPTCTTSHHKRLGNCDGRNHFGAVVAVVLPEDCPTHQDCLGESGGQGAEEDLEAPRKKIGTTRRPAHSFNTCINTEDDRTITLTSLTTAIESSLGLLADDRSFARVVNKQRVAVLTQES</sequence>
<keyword evidence="3" id="KW-1185">Reference proteome</keyword>
<dbReference type="EMBL" id="JAENGY010001352">
    <property type="protein sequence ID" value="KAG6950052.1"/>
    <property type="molecule type" value="Genomic_DNA"/>
</dbReference>
<organism evidence="2 3">
    <name type="scientific">Phytophthora aleatoria</name>
    <dbReference type="NCBI Taxonomy" id="2496075"/>
    <lineage>
        <taxon>Eukaryota</taxon>
        <taxon>Sar</taxon>
        <taxon>Stramenopiles</taxon>
        <taxon>Oomycota</taxon>
        <taxon>Peronosporomycetes</taxon>
        <taxon>Peronosporales</taxon>
        <taxon>Peronosporaceae</taxon>
        <taxon>Phytophthora</taxon>
    </lineage>
</organism>